<dbReference type="PANTHER" id="PTHR10219">
    <property type="entry name" value="GLYCOLIPID TRANSFER PROTEIN-RELATED"/>
    <property type="match status" value="1"/>
</dbReference>
<dbReference type="STRING" id="4432.A0A1U8Q844"/>
<dbReference type="AlphaFoldDB" id="A0A1U8Q844"/>
<reference evidence="3" key="1">
    <citation type="submission" date="2025-08" db="UniProtKB">
        <authorList>
            <consortium name="RefSeq"/>
        </authorList>
    </citation>
    <scope>IDENTIFICATION</scope>
</reference>
<evidence type="ECO:0000259" key="1">
    <source>
        <dbReference type="Pfam" id="PF08718"/>
    </source>
</evidence>
<dbReference type="SUPFAM" id="SSF110004">
    <property type="entry name" value="Glycolipid transfer protein, GLTP"/>
    <property type="match status" value="1"/>
</dbReference>
<dbReference type="PANTHER" id="PTHR10219:SF28">
    <property type="entry name" value="ACD11 HOMOLOG PROTEIN"/>
    <property type="match status" value="1"/>
</dbReference>
<proteinExistence type="predicted"/>
<dbReference type="GO" id="GO:0005737">
    <property type="term" value="C:cytoplasm"/>
    <property type="evidence" value="ECO:0007669"/>
    <property type="project" value="InterPro"/>
</dbReference>
<keyword evidence="2" id="KW-1185">Reference proteome</keyword>
<organism evidence="2 3">
    <name type="scientific">Nelumbo nucifera</name>
    <name type="common">Sacred lotus</name>
    <dbReference type="NCBI Taxonomy" id="4432"/>
    <lineage>
        <taxon>Eukaryota</taxon>
        <taxon>Viridiplantae</taxon>
        <taxon>Streptophyta</taxon>
        <taxon>Embryophyta</taxon>
        <taxon>Tracheophyta</taxon>
        <taxon>Spermatophyta</taxon>
        <taxon>Magnoliopsida</taxon>
        <taxon>Proteales</taxon>
        <taxon>Nelumbonaceae</taxon>
        <taxon>Nelumbo</taxon>
    </lineage>
</organism>
<protein>
    <submittedName>
        <fullName evidence="3">Accelerated cell death 11-like</fullName>
    </submittedName>
</protein>
<dbReference type="Gene3D" id="1.10.3520.10">
    <property type="entry name" value="Glycolipid transfer protein"/>
    <property type="match status" value="1"/>
</dbReference>
<dbReference type="GO" id="GO:0120013">
    <property type="term" value="F:lipid transfer activity"/>
    <property type="evidence" value="ECO:0007669"/>
    <property type="project" value="InterPro"/>
</dbReference>
<gene>
    <name evidence="3" type="primary">LOC104603479</name>
</gene>
<dbReference type="Pfam" id="PF08718">
    <property type="entry name" value="GLTP"/>
    <property type="match status" value="1"/>
</dbReference>
<evidence type="ECO:0000313" key="2">
    <source>
        <dbReference type="Proteomes" id="UP000189703"/>
    </source>
</evidence>
<evidence type="ECO:0000313" key="3">
    <source>
        <dbReference type="RefSeq" id="XP_019054216.1"/>
    </source>
</evidence>
<dbReference type="InterPro" id="IPR036497">
    <property type="entry name" value="GLTP_sf"/>
</dbReference>
<name>A0A1U8Q844_NELNU</name>
<dbReference type="Proteomes" id="UP000189703">
    <property type="component" value="Unplaced"/>
</dbReference>
<feature type="domain" description="Glycolipid transfer protein" evidence="1">
    <location>
        <begin position="9"/>
        <end position="53"/>
    </location>
</feature>
<dbReference type="GeneID" id="104603479"/>
<dbReference type="InterPro" id="IPR014830">
    <property type="entry name" value="Glycolipid_transfer_prot_dom"/>
</dbReference>
<sequence>MYPLFSECSLREAASTAYPQVFAQYHTWAIRTAVGAGLYTLPTREQLVVKLNETNGRPSILHYCCRPLSKEGNEKAISLALAPYLQFVWPAVNMRKNLQVV</sequence>
<accession>A0A1U8Q844</accession>
<dbReference type="KEGG" id="nnu:104603479"/>
<dbReference type="OrthoDB" id="116883at2759"/>
<dbReference type="InParanoid" id="A0A1U8Q844"/>
<dbReference type="RefSeq" id="XP_019054216.1">
    <property type="nucleotide sequence ID" value="XM_019198671.1"/>
</dbReference>